<protein>
    <recommendedName>
        <fullName evidence="4">Helix-turn-helix domain of resolvase</fullName>
    </recommendedName>
</protein>
<keyword evidence="3" id="KW-1185">Reference proteome</keyword>
<feature type="region of interest" description="Disordered" evidence="1">
    <location>
        <begin position="28"/>
        <end position="55"/>
    </location>
</feature>
<evidence type="ECO:0000256" key="1">
    <source>
        <dbReference type="SAM" id="MobiDB-lite"/>
    </source>
</evidence>
<organism evidence="2 3">
    <name type="scientific">Micromonospora sonneratiae</name>
    <dbReference type="NCBI Taxonomy" id="1184706"/>
    <lineage>
        <taxon>Bacteria</taxon>
        <taxon>Bacillati</taxon>
        <taxon>Actinomycetota</taxon>
        <taxon>Actinomycetes</taxon>
        <taxon>Micromonosporales</taxon>
        <taxon>Micromonosporaceae</taxon>
        <taxon>Micromonospora</taxon>
    </lineage>
</organism>
<comment type="caution">
    <text evidence="2">The sequence shown here is derived from an EMBL/GenBank/DDBJ whole genome shotgun (WGS) entry which is preliminary data.</text>
</comment>
<dbReference type="Proteomes" id="UP001597260">
    <property type="component" value="Unassembled WGS sequence"/>
</dbReference>
<name>A0ABW3YIF0_9ACTN</name>
<dbReference type="Gene3D" id="1.10.10.60">
    <property type="entry name" value="Homeodomain-like"/>
    <property type="match status" value="1"/>
</dbReference>
<reference evidence="3" key="1">
    <citation type="journal article" date="2019" name="Int. J. Syst. Evol. Microbiol.">
        <title>The Global Catalogue of Microorganisms (GCM) 10K type strain sequencing project: providing services to taxonomists for standard genome sequencing and annotation.</title>
        <authorList>
            <consortium name="The Broad Institute Genomics Platform"/>
            <consortium name="The Broad Institute Genome Sequencing Center for Infectious Disease"/>
            <person name="Wu L."/>
            <person name="Ma J."/>
        </authorList>
    </citation>
    <scope>NUCLEOTIDE SEQUENCE [LARGE SCALE GENOMIC DNA]</scope>
    <source>
        <strain evidence="3">JCM 31037</strain>
    </source>
</reference>
<evidence type="ECO:0000313" key="3">
    <source>
        <dbReference type="Proteomes" id="UP001597260"/>
    </source>
</evidence>
<sequence length="92" mass="9892">MPHVRRSQNLDRLARSLQDLITIVGELRRPGASGFGPSTKRWTPPSPPTARRAGNSVASIARLLGVSPSTLYKHVPELTAGRPQSTEVEAAP</sequence>
<gene>
    <name evidence="2" type="ORF">ACFQ4H_20650</name>
</gene>
<evidence type="ECO:0008006" key="4">
    <source>
        <dbReference type="Google" id="ProtNLM"/>
    </source>
</evidence>
<dbReference type="EMBL" id="JBHTMP010000033">
    <property type="protein sequence ID" value="MFD1323503.1"/>
    <property type="molecule type" value="Genomic_DNA"/>
</dbReference>
<accession>A0ABW3YIF0</accession>
<evidence type="ECO:0000313" key="2">
    <source>
        <dbReference type="EMBL" id="MFD1323503.1"/>
    </source>
</evidence>
<dbReference type="RefSeq" id="WP_377572743.1">
    <property type="nucleotide sequence ID" value="NZ_JBHTMP010000033.1"/>
</dbReference>
<proteinExistence type="predicted"/>